<reference evidence="7" key="3">
    <citation type="submission" date="2020-12" db="UniProtKB">
        <authorList>
            <consortium name="WormBaseParasite"/>
        </authorList>
    </citation>
    <scope>IDENTIFICATION</scope>
</reference>
<dbReference type="PROSITE" id="PS00498">
    <property type="entry name" value="TYROSINASE_2"/>
    <property type="match status" value="1"/>
</dbReference>
<evidence type="ECO:0000259" key="4">
    <source>
        <dbReference type="PROSITE" id="PS00498"/>
    </source>
</evidence>
<dbReference type="OrthoDB" id="6132182at2759"/>
<dbReference type="RefSeq" id="XP_024503877.1">
    <property type="nucleotide sequence ID" value="XM_024650062.1"/>
</dbReference>
<dbReference type="EMBL" id="LN609528">
    <property type="protein sequence ID" value="CEF64676.1"/>
    <property type="molecule type" value="Genomic_DNA"/>
</dbReference>
<evidence type="ECO:0000313" key="5">
    <source>
        <dbReference type="EMBL" id="CEF64676.1"/>
    </source>
</evidence>
<evidence type="ECO:0000259" key="3">
    <source>
        <dbReference type="PROSITE" id="PS00497"/>
    </source>
</evidence>
<dbReference type="GeneID" id="36377041"/>
<reference evidence="6" key="2">
    <citation type="submission" date="2014-09" db="EMBL/GenBank/DDBJ databases">
        <authorList>
            <person name="Martin A.A."/>
        </authorList>
    </citation>
    <scope>NUCLEOTIDE SEQUENCE</scope>
    <source>
        <strain evidence="6">ED321</strain>
    </source>
</reference>
<evidence type="ECO:0000256" key="2">
    <source>
        <dbReference type="ARBA" id="ARBA00023008"/>
    </source>
</evidence>
<feature type="domain" description="Tyrosinase copper-binding" evidence="3">
    <location>
        <begin position="130"/>
        <end position="147"/>
    </location>
</feature>
<keyword evidence="1" id="KW-0479">Metal-binding</keyword>
<evidence type="ECO:0000313" key="8">
    <source>
        <dbReference type="WormBase" id="SRAE_1000292900"/>
    </source>
</evidence>
<dbReference type="InterPro" id="IPR008922">
    <property type="entry name" value="Di-copper_centre_dom_sf"/>
</dbReference>
<reference evidence="5" key="1">
    <citation type="submission" date="2014-09" db="EMBL/GenBank/DDBJ databases">
        <authorList>
            <person name="Aslett A.Martin."/>
        </authorList>
    </citation>
    <scope>NUCLEOTIDE SEQUENCE</scope>
    <source>
        <strain evidence="5">ED321 Heterogonic</strain>
    </source>
</reference>
<evidence type="ECO:0000313" key="7">
    <source>
        <dbReference type="WBParaSite" id="SRAE_1000292900.1"/>
    </source>
</evidence>
<dbReference type="Proteomes" id="UP000035682">
    <property type="component" value="Unplaced"/>
</dbReference>
<feature type="domain" description="Tyrosinase copper-binding" evidence="4">
    <location>
        <begin position="281"/>
        <end position="292"/>
    </location>
</feature>
<proteinExistence type="predicted"/>
<dbReference type="WBParaSite" id="SRAE_1000292900.1">
    <property type="protein sequence ID" value="SRAE_1000292900.1"/>
    <property type="gene ID" value="WBGene00259546"/>
</dbReference>
<dbReference type="Pfam" id="PF00264">
    <property type="entry name" value="Tyrosinase"/>
    <property type="match status" value="1"/>
</dbReference>
<dbReference type="GO" id="GO:0046872">
    <property type="term" value="F:metal ion binding"/>
    <property type="evidence" value="ECO:0007669"/>
    <property type="project" value="UniProtKB-KW"/>
</dbReference>
<dbReference type="InterPro" id="IPR002227">
    <property type="entry name" value="Tyrosinase_Cu-bd"/>
</dbReference>
<name>A0A090L4G2_STRRB</name>
<dbReference type="Gene3D" id="1.10.1280.10">
    <property type="entry name" value="Di-copper center containing domain from catechol oxidase"/>
    <property type="match status" value="1"/>
</dbReference>
<keyword evidence="2" id="KW-0186">Copper</keyword>
<dbReference type="AlphaFoldDB" id="A0A090L4G2"/>
<dbReference type="PRINTS" id="PR00092">
    <property type="entry name" value="TYROSINASE"/>
</dbReference>
<dbReference type="PANTHER" id="PTHR11474:SF126">
    <property type="entry name" value="TYROSINASE-LIKE PROTEIN TYR-1-RELATED"/>
    <property type="match status" value="1"/>
</dbReference>
<dbReference type="SUPFAM" id="SSF48056">
    <property type="entry name" value="Di-copper centre-containing domain"/>
    <property type="match status" value="1"/>
</dbReference>
<sequence>MVTCWKIKKWDEKSRAIAKLSSENQLLSSISNGPDPIFAAIVAPSKKTVNQCMDIICLCHFFDGNIIEEENYCILPNGEKLSKSIRKELRMLTAEERKRYHDALKKLKENGDFTNFANIHSEISLSGSSHAGPAFLPWHREFLKRFEIALKQIDPSLSIPYWDSTLESYLPNPQDSILFSDLFFGTTNDEGDVITGPFKNFTTINGDPNISRNIGNIGGVFKDLEIDYLMNKTSIDEILIFPAARNNCSVKVDFNGLEFIHANIHNFIGGDMFLTATAANDPIFYFHHSFVDFIWEMWRKNNQNREERENVYPKDMYDCFSELHFGTKLMKPFEEWKNIDGLKNEYIDNMYEYAPRPICSLSNLSCGSEFLFCFVNNGVGKCTAKIKINGNCKNFEGIKEACYEGICINGTCKSNSSNMTNPQIQLSNLKNDTLTI</sequence>
<keyword evidence="6" id="KW-1185">Reference proteome</keyword>
<evidence type="ECO:0000256" key="1">
    <source>
        <dbReference type="ARBA" id="ARBA00022723"/>
    </source>
</evidence>
<dbReference type="CTD" id="36377041"/>
<protein>
    <submittedName>
        <fullName evidence="5 7">Tyrosinase copper-binding domain and Uncharacterized domain, di-copper centre-containing protein</fullName>
    </submittedName>
</protein>
<dbReference type="WormBase" id="SRAE_1000292900">
    <property type="protein sequence ID" value="SRP00704"/>
    <property type="gene ID" value="WBGene00259546"/>
</dbReference>
<dbReference type="PANTHER" id="PTHR11474">
    <property type="entry name" value="TYROSINASE FAMILY MEMBER"/>
    <property type="match status" value="1"/>
</dbReference>
<dbReference type="InterPro" id="IPR050316">
    <property type="entry name" value="Tyrosinase/Hemocyanin"/>
</dbReference>
<dbReference type="OMA" id="NHHSMID"/>
<dbReference type="GO" id="GO:0016491">
    <property type="term" value="F:oxidoreductase activity"/>
    <property type="evidence" value="ECO:0007669"/>
    <property type="project" value="InterPro"/>
</dbReference>
<organism evidence="5">
    <name type="scientific">Strongyloides ratti</name>
    <name type="common">Parasitic roundworm</name>
    <dbReference type="NCBI Taxonomy" id="34506"/>
    <lineage>
        <taxon>Eukaryota</taxon>
        <taxon>Metazoa</taxon>
        <taxon>Ecdysozoa</taxon>
        <taxon>Nematoda</taxon>
        <taxon>Chromadorea</taxon>
        <taxon>Rhabditida</taxon>
        <taxon>Tylenchina</taxon>
        <taxon>Panagrolaimomorpha</taxon>
        <taxon>Strongyloidoidea</taxon>
        <taxon>Strongyloididae</taxon>
        <taxon>Strongyloides</taxon>
    </lineage>
</organism>
<accession>A0A090L4G2</accession>
<evidence type="ECO:0000313" key="6">
    <source>
        <dbReference type="Proteomes" id="UP000035682"/>
    </source>
</evidence>
<gene>
    <name evidence="5 7 8" type="ORF">SRAE_1000292900</name>
</gene>
<dbReference type="STRING" id="34506.A0A090L4G2"/>
<dbReference type="PROSITE" id="PS00497">
    <property type="entry name" value="TYROSINASE_1"/>
    <property type="match status" value="1"/>
</dbReference>